<proteinExistence type="predicted"/>
<reference evidence="1" key="1">
    <citation type="submission" date="2022-06" db="EMBL/GenBank/DDBJ databases">
        <authorList>
            <consortium name="SYNGENTA / RWTH Aachen University"/>
        </authorList>
    </citation>
    <scope>NUCLEOTIDE SEQUENCE</scope>
</reference>
<name>A0AAV0AQU3_PHAPC</name>
<dbReference type="EMBL" id="CALTRL010001041">
    <property type="protein sequence ID" value="CAH7670664.1"/>
    <property type="molecule type" value="Genomic_DNA"/>
</dbReference>
<evidence type="ECO:0000313" key="2">
    <source>
        <dbReference type="Proteomes" id="UP001153365"/>
    </source>
</evidence>
<accession>A0AAV0AQU3</accession>
<gene>
    <name evidence="1" type="ORF">PPACK8108_LOCUS5383</name>
</gene>
<dbReference type="Proteomes" id="UP001153365">
    <property type="component" value="Unassembled WGS sequence"/>
</dbReference>
<evidence type="ECO:0000313" key="1">
    <source>
        <dbReference type="EMBL" id="CAH7670664.1"/>
    </source>
</evidence>
<organism evidence="1 2">
    <name type="scientific">Phakopsora pachyrhizi</name>
    <name type="common">Asian soybean rust disease fungus</name>
    <dbReference type="NCBI Taxonomy" id="170000"/>
    <lineage>
        <taxon>Eukaryota</taxon>
        <taxon>Fungi</taxon>
        <taxon>Dikarya</taxon>
        <taxon>Basidiomycota</taxon>
        <taxon>Pucciniomycotina</taxon>
        <taxon>Pucciniomycetes</taxon>
        <taxon>Pucciniales</taxon>
        <taxon>Phakopsoraceae</taxon>
        <taxon>Phakopsora</taxon>
    </lineage>
</organism>
<protein>
    <submittedName>
        <fullName evidence="1">Uncharacterized protein</fullName>
    </submittedName>
</protein>
<sequence length="196" mass="22281">MVGVVDEEEFGTNRLKTEEGEMIGAAGRFKFNQSSKAKESDKMGTTEDYFEPFELVAKLKKTLGGEPTLQDLRPTMWKGQIHDFLLVIYGAYLVFQLWTHAHLYNKLHPAQRKHLRLQSLGPVTRSFNPQIPFEFDNFQAIWINKTKDWLNISFNSPGVLSEAWVVELVMKAKVSSLGNLKRGIGKAEGKIPRSPN</sequence>
<dbReference type="AlphaFoldDB" id="A0AAV0AQU3"/>
<keyword evidence="2" id="KW-1185">Reference proteome</keyword>
<comment type="caution">
    <text evidence="1">The sequence shown here is derived from an EMBL/GenBank/DDBJ whole genome shotgun (WGS) entry which is preliminary data.</text>
</comment>